<dbReference type="KEGG" id="ppsu:NO713_04460"/>
<proteinExistence type="predicted"/>
<accession>A0A9W4CRL5</accession>
<dbReference type="AlphaFoldDB" id="A0A9W4CRL5"/>
<dbReference type="InterPro" id="IPR043067">
    <property type="entry name" value="CcbP_b-brl"/>
</dbReference>
<dbReference type="EMBL" id="LR882967">
    <property type="protein sequence ID" value="CAD5978943.1"/>
    <property type="molecule type" value="Genomic_DNA"/>
</dbReference>
<name>A0A9W4CRL5_9CYAN</name>
<protein>
    <recommendedName>
        <fullName evidence="3">Calcium-binding protein</fullName>
    </recommendedName>
</protein>
<sequence>MFSIEKDESREDRITYEIIVDAYDEQEVAMGWYYYLNDNINFPFAGKWSRKVRKTGKIQEKEVKVLGMASEDECLSDMYVEVVDVGNNEDNVHTVRLSDIEAIDPDEKNQQALGDWQYWIEQGYHF</sequence>
<keyword evidence="2" id="KW-1185">Reference proteome</keyword>
<reference evidence="1" key="1">
    <citation type="submission" date="2020-09" db="EMBL/GenBank/DDBJ databases">
        <authorList>
            <person name="Blom J."/>
        </authorList>
    </citation>
    <scope>NUCLEOTIDE SEQUENCE</scope>
    <source>
        <strain evidence="1">No.713</strain>
    </source>
</reference>
<gene>
    <name evidence="1" type="ORF">NO713_04460</name>
</gene>
<dbReference type="Proteomes" id="UP001153719">
    <property type="component" value="Chromosome"/>
</dbReference>
<evidence type="ECO:0000313" key="1">
    <source>
        <dbReference type="EMBL" id="CAD5978943.1"/>
    </source>
</evidence>
<dbReference type="Gene3D" id="2.30.30.530">
    <property type="entry name" value="Calcium binding protein CcbP, beta-barrel domain"/>
    <property type="match status" value="1"/>
</dbReference>
<evidence type="ECO:0000313" key="2">
    <source>
        <dbReference type="Proteomes" id="UP001153719"/>
    </source>
</evidence>
<organism evidence="1 2">
    <name type="scientific">Planktothrix pseudagardhii</name>
    <dbReference type="NCBI Taxonomy" id="132604"/>
    <lineage>
        <taxon>Bacteria</taxon>
        <taxon>Bacillati</taxon>
        <taxon>Cyanobacteriota</taxon>
        <taxon>Cyanophyceae</taxon>
        <taxon>Oscillatoriophycideae</taxon>
        <taxon>Oscillatoriales</taxon>
        <taxon>Microcoleaceae</taxon>
        <taxon>Planktothrix</taxon>
    </lineage>
</organism>
<dbReference type="InterPro" id="IPR020994">
    <property type="entry name" value="Uncharacterised_Ca-bd_CcbP"/>
</dbReference>
<evidence type="ECO:0008006" key="3">
    <source>
        <dbReference type="Google" id="ProtNLM"/>
    </source>
</evidence>
<dbReference type="RefSeq" id="WP_254175220.1">
    <property type="nucleotide sequence ID" value="NZ_LR882967.1"/>
</dbReference>
<dbReference type="Gene3D" id="6.10.140.400">
    <property type="match status" value="1"/>
</dbReference>
<dbReference type="Pfam" id="PF11535">
    <property type="entry name" value="Calci_bind_CcbP"/>
    <property type="match status" value="1"/>
</dbReference>